<evidence type="ECO:0000259" key="2">
    <source>
        <dbReference type="Pfam" id="PF13392"/>
    </source>
</evidence>
<dbReference type="SUPFAM" id="SSF54060">
    <property type="entry name" value="His-Me finger endonucleases"/>
    <property type="match status" value="1"/>
</dbReference>
<evidence type="ECO:0000313" key="4">
    <source>
        <dbReference type="Proteomes" id="UP000005959"/>
    </source>
</evidence>
<feature type="compositionally biased region" description="Basic and acidic residues" evidence="1">
    <location>
        <begin position="82"/>
        <end position="106"/>
    </location>
</feature>
<dbReference type="InterPro" id="IPR044925">
    <property type="entry name" value="His-Me_finger_sf"/>
</dbReference>
<organism evidence="3 4">
    <name type="scientific">Hafnia alvei ATCC 51873</name>
    <dbReference type="NCBI Taxonomy" id="1002364"/>
    <lineage>
        <taxon>Bacteria</taxon>
        <taxon>Pseudomonadati</taxon>
        <taxon>Pseudomonadota</taxon>
        <taxon>Gammaproteobacteria</taxon>
        <taxon>Enterobacterales</taxon>
        <taxon>Hafniaceae</taxon>
        <taxon>Hafnia</taxon>
    </lineage>
</organism>
<reference evidence="3 4" key="1">
    <citation type="submission" date="2011-08" db="EMBL/GenBank/DDBJ databases">
        <authorList>
            <person name="Weinstock G."/>
            <person name="Sodergren E."/>
            <person name="Clifton S."/>
            <person name="Fulton L."/>
            <person name="Fulton B."/>
            <person name="Courtney L."/>
            <person name="Fronick C."/>
            <person name="Harrison M."/>
            <person name="Strong C."/>
            <person name="Farmer C."/>
            <person name="Delahaunty K."/>
            <person name="Markovic C."/>
            <person name="Hall O."/>
            <person name="Minx P."/>
            <person name="Tomlinson C."/>
            <person name="Mitreva M."/>
            <person name="Hou S."/>
            <person name="Chen J."/>
            <person name="Wollam A."/>
            <person name="Pepin K.H."/>
            <person name="Johnson M."/>
            <person name="Bhonagiri V."/>
            <person name="Zhang X."/>
            <person name="Suruliraj S."/>
            <person name="Warren W."/>
            <person name="Chinwalla A."/>
            <person name="Mardis E.R."/>
            <person name="Wilson R.K."/>
        </authorList>
    </citation>
    <scope>NUCLEOTIDE SEQUENCE [LARGE SCALE GENOMIC DNA]</scope>
    <source>
        <strain evidence="3 4">ATCC 51873</strain>
    </source>
</reference>
<evidence type="ECO:0000256" key="1">
    <source>
        <dbReference type="SAM" id="MobiDB-lite"/>
    </source>
</evidence>
<dbReference type="HOGENOM" id="CLU_099810_1_0_6"/>
<dbReference type="RefSeq" id="WP_004094711.1">
    <property type="nucleotide sequence ID" value="NZ_JH417541.1"/>
</dbReference>
<dbReference type="AlphaFoldDB" id="G9YA76"/>
<gene>
    <name evidence="3" type="ORF">HMPREF0454_03497</name>
</gene>
<dbReference type="InterPro" id="IPR044930">
    <property type="entry name" value="Homing_endonuclease_His-Me"/>
</dbReference>
<dbReference type="InterPro" id="IPR003615">
    <property type="entry name" value="HNH_nuc"/>
</dbReference>
<name>G9YA76_HAFAL</name>
<accession>G9YA76</accession>
<dbReference type="Pfam" id="PF13392">
    <property type="entry name" value="HNH_3"/>
    <property type="match status" value="1"/>
</dbReference>
<feature type="domain" description="HNH nuclease" evidence="2">
    <location>
        <begin position="40"/>
        <end position="84"/>
    </location>
</feature>
<proteinExistence type="predicted"/>
<dbReference type="GO" id="GO:0004519">
    <property type="term" value="F:endonuclease activity"/>
    <property type="evidence" value="ECO:0007669"/>
    <property type="project" value="InterPro"/>
</dbReference>
<protein>
    <recommendedName>
        <fullName evidence="2">HNH nuclease domain-containing protein</fullName>
    </recommendedName>
</protein>
<sequence length="166" mass="18655">MKPMTPSPKEDCIDHGMKGNIHGYHSTPFYYANGEKKYKGLHRVVCSKKYDLDIDGDWVTRHTCDNPRCVNPDHLLPGTHAENVKDRDSRGRQAKGDEHGDVRGEKCGRAKLKEHQVEEIKKRFHPRCHKNGARALAREFGVSHAAVSLIVNGINWSHLHGGVSSS</sequence>
<feature type="region of interest" description="Disordered" evidence="1">
    <location>
        <begin position="75"/>
        <end position="106"/>
    </location>
</feature>
<dbReference type="EMBL" id="AGCI01000084">
    <property type="protein sequence ID" value="EHM40206.1"/>
    <property type="molecule type" value="Genomic_DNA"/>
</dbReference>
<evidence type="ECO:0000313" key="3">
    <source>
        <dbReference type="EMBL" id="EHM40206.1"/>
    </source>
</evidence>
<dbReference type="Gene3D" id="3.90.75.10">
    <property type="entry name" value="Homing Intron 3 (I-ppo) Encoded Endonuclease, Chain A"/>
    <property type="match status" value="1"/>
</dbReference>
<comment type="caution">
    <text evidence="3">The sequence shown here is derived from an EMBL/GenBank/DDBJ whole genome shotgun (WGS) entry which is preliminary data.</text>
</comment>
<dbReference type="Proteomes" id="UP000005959">
    <property type="component" value="Unassembled WGS sequence"/>
</dbReference>